<dbReference type="InterPro" id="IPR036526">
    <property type="entry name" value="C-N_Hydrolase_sf"/>
</dbReference>
<dbReference type="InterPro" id="IPR001110">
    <property type="entry name" value="UPF0012_CS"/>
</dbReference>
<dbReference type="SUPFAM" id="SSF56317">
    <property type="entry name" value="Carbon-nitrogen hydrolase"/>
    <property type="match status" value="1"/>
</dbReference>
<dbReference type="PANTHER" id="PTHR23088">
    <property type="entry name" value="NITRILASE-RELATED"/>
    <property type="match status" value="1"/>
</dbReference>
<evidence type="ECO:0000313" key="2">
    <source>
        <dbReference type="EMBL" id="SVC62219.1"/>
    </source>
</evidence>
<dbReference type="InterPro" id="IPR003010">
    <property type="entry name" value="C-N_Hydrolase"/>
</dbReference>
<dbReference type="AlphaFoldDB" id="A0A382NLZ4"/>
<reference evidence="2" key="1">
    <citation type="submission" date="2018-05" db="EMBL/GenBank/DDBJ databases">
        <authorList>
            <person name="Lanie J.A."/>
            <person name="Ng W.-L."/>
            <person name="Kazmierczak K.M."/>
            <person name="Andrzejewski T.M."/>
            <person name="Davidsen T.M."/>
            <person name="Wayne K.J."/>
            <person name="Tettelin H."/>
            <person name="Glass J.I."/>
            <person name="Rusch D."/>
            <person name="Podicherti R."/>
            <person name="Tsui H.-C.T."/>
            <person name="Winkler M.E."/>
        </authorList>
    </citation>
    <scope>NUCLEOTIDE SEQUENCE</scope>
</reference>
<organism evidence="2">
    <name type="scientific">marine metagenome</name>
    <dbReference type="NCBI Taxonomy" id="408172"/>
    <lineage>
        <taxon>unclassified sequences</taxon>
        <taxon>metagenomes</taxon>
        <taxon>ecological metagenomes</taxon>
    </lineage>
</organism>
<evidence type="ECO:0000259" key="1">
    <source>
        <dbReference type="PROSITE" id="PS50263"/>
    </source>
</evidence>
<accession>A0A382NLZ4</accession>
<dbReference type="Pfam" id="PF00795">
    <property type="entry name" value="CN_hydrolase"/>
    <property type="match status" value="1"/>
</dbReference>
<dbReference type="PROSITE" id="PS01227">
    <property type="entry name" value="UPF0012"/>
    <property type="match status" value="1"/>
</dbReference>
<dbReference type="EMBL" id="UINC01101423">
    <property type="protein sequence ID" value="SVC62219.1"/>
    <property type="molecule type" value="Genomic_DNA"/>
</dbReference>
<dbReference type="PROSITE" id="PS50263">
    <property type="entry name" value="CN_HYDROLASE"/>
    <property type="match status" value="1"/>
</dbReference>
<gene>
    <name evidence="2" type="ORF">METZ01_LOCUS315073</name>
</gene>
<protein>
    <recommendedName>
        <fullName evidence="1">CN hydrolase domain-containing protein</fullName>
    </recommendedName>
</protein>
<dbReference type="PANTHER" id="PTHR23088:SF27">
    <property type="entry name" value="DEAMINATED GLUTATHIONE AMIDASE"/>
    <property type="match status" value="1"/>
</dbReference>
<name>A0A382NLZ4_9ZZZZ</name>
<feature type="domain" description="CN hydrolase" evidence="1">
    <location>
        <begin position="4"/>
        <end position="246"/>
    </location>
</feature>
<sequence>MKKFKISQIQFQAKATPNQNAELLVRLFKQAQKYKPNLICTPECSNIITHDKKHLFQFATYQNNCPIIKEARIFAKKHKVNISIGSLLLKIKGNRKLANRSVLINKKGEIQSIYNKIHLFDVNINSRETHRESHSFISGNKIIMNKVDGVKIGLTICYDLRFPNLYRQLAKKGAQIILIPAAFTVPTGKAHWETLIRARAIENSVFIVATNMCGTHHSGRKTYGYSIIFDPWGRMKNKCLTKEKIL</sequence>
<proteinExistence type="predicted"/>
<feature type="non-terminal residue" evidence="2">
    <location>
        <position position="246"/>
    </location>
</feature>
<dbReference type="Gene3D" id="3.60.110.10">
    <property type="entry name" value="Carbon-nitrogen hydrolase"/>
    <property type="match status" value="1"/>
</dbReference>